<keyword evidence="2" id="KW-1185">Reference proteome</keyword>
<organism evidence="1 2">
    <name type="scientific">Novacetimonas hansenii</name>
    <name type="common">Komagataeibacter hansenii</name>
    <dbReference type="NCBI Taxonomy" id="436"/>
    <lineage>
        <taxon>Bacteria</taxon>
        <taxon>Pseudomonadati</taxon>
        <taxon>Pseudomonadota</taxon>
        <taxon>Alphaproteobacteria</taxon>
        <taxon>Acetobacterales</taxon>
        <taxon>Acetobacteraceae</taxon>
        <taxon>Novacetimonas</taxon>
    </lineage>
</organism>
<dbReference type="Proteomes" id="UP000319478">
    <property type="component" value="Unassembled WGS sequence"/>
</dbReference>
<name>A0ABQ0SC30_NOVHA</name>
<comment type="caution">
    <text evidence="1">The sequence shown here is derived from an EMBL/GenBank/DDBJ whole genome shotgun (WGS) entry which is preliminary data.</text>
</comment>
<proteinExistence type="predicted"/>
<protein>
    <submittedName>
        <fullName evidence="1">Uncharacterized protein</fullName>
    </submittedName>
</protein>
<sequence length="48" mass="5452">MICFPRINRVSYLGQIIYGQAGGIWQSEKGIVSIFDAQKGDRHNENKI</sequence>
<gene>
    <name evidence="1" type="ORF">GHA01_06470</name>
</gene>
<accession>A0ABQ0SC30</accession>
<reference evidence="1 2" key="1">
    <citation type="submission" date="2019-06" db="EMBL/GenBank/DDBJ databases">
        <title>Whole genome shotgun sequence of Komagataeibacter hansenii NBRC 14820.</title>
        <authorList>
            <person name="Hosoyama A."/>
            <person name="Uohara A."/>
            <person name="Ohji S."/>
            <person name="Ichikawa N."/>
        </authorList>
    </citation>
    <scope>NUCLEOTIDE SEQUENCE [LARGE SCALE GENOMIC DNA]</scope>
    <source>
        <strain evidence="1 2">NBRC 14820</strain>
    </source>
</reference>
<evidence type="ECO:0000313" key="2">
    <source>
        <dbReference type="Proteomes" id="UP000319478"/>
    </source>
</evidence>
<evidence type="ECO:0000313" key="1">
    <source>
        <dbReference type="EMBL" id="GEC62798.1"/>
    </source>
</evidence>
<dbReference type="EMBL" id="BJNN01000045">
    <property type="protein sequence ID" value="GEC62798.1"/>
    <property type="molecule type" value="Genomic_DNA"/>
</dbReference>